<accession>A0AAV6TX72</accession>
<evidence type="ECO:0000313" key="2">
    <source>
        <dbReference type="Proteomes" id="UP000827092"/>
    </source>
</evidence>
<sequence>MEQQLRLLLESTDNVLSLLQHRSHRTVSDGVSDIYDGTIYRNLNGGVLSDEQNLTVTLNTDGSPVFKSSKTTMWPIQIMLNEFPPNERFHLKNIMVAGIWFGRKEPKMILFLTPFIQELEKLQTDGFKWKTNCNQAI</sequence>
<dbReference type="EMBL" id="JAFNEN010000918">
    <property type="protein sequence ID" value="KAG8176072.1"/>
    <property type="molecule type" value="Genomic_DNA"/>
</dbReference>
<comment type="caution">
    <text evidence="1">The sequence shown here is derived from an EMBL/GenBank/DDBJ whole genome shotgun (WGS) entry which is preliminary data.</text>
</comment>
<reference evidence="1 2" key="1">
    <citation type="journal article" date="2022" name="Nat. Ecol. Evol.">
        <title>A masculinizing supergene underlies an exaggerated male reproductive morph in a spider.</title>
        <authorList>
            <person name="Hendrickx F."/>
            <person name="De Corte Z."/>
            <person name="Sonet G."/>
            <person name="Van Belleghem S.M."/>
            <person name="Kostlbacher S."/>
            <person name="Vangestel C."/>
        </authorList>
    </citation>
    <scope>NUCLEOTIDE SEQUENCE [LARGE SCALE GENOMIC DNA]</scope>
    <source>
        <strain evidence="1">W744_W776</strain>
    </source>
</reference>
<dbReference type="Proteomes" id="UP000827092">
    <property type="component" value="Unassembled WGS sequence"/>
</dbReference>
<organism evidence="1 2">
    <name type="scientific">Oedothorax gibbosus</name>
    <dbReference type="NCBI Taxonomy" id="931172"/>
    <lineage>
        <taxon>Eukaryota</taxon>
        <taxon>Metazoa</taxon>
        <taxon>Ecdysozoa</taxon>
        <taxon>Arthropoda</taxon>
        <taxon>Chelicerata</taxon>
        <taxon>Arachnida</taxon>
        <taxon>Araneae</taxon>
        <taxon>Araneomorphae</taxon>
        <taxon>Entelegynae</taxon>
        <taxon>Araneoidea</taxon>
        <taxon>Linyphiidae</taxon>
        <taxon>Erigoninae</taxon>
        <taxon>Oedothorax</taxon>
    </lineage>
</organism>
<dbReference type="Pfam" id="PF02992">
    <property type="entry name" value="Transposase_21"/>
    <property type="match status" value="1"/>
</dbReference>
<evidence type="ECO:0000313" key="1">
    <source>
        <dbReference type="EMBL" id="KAG8176072.1"/>
    </source>
</evidence>
<dbReference type="AlphaFoldDB" id="A0AAV6TX72"/>
<dbReference type="InterPro" id="IPR004242">
    <property type="entry name" value="Transposase_21"/>
</dbReference>
<name>A0AAV6TX72_9ARAC</name>
<keyword evidence="2" id="KW-1185">Reference proteome</keyword>
<gene>
    <name evidence="1" type="ORF">JTE90_025530</name>
</gene>
<protein>
    <submittedName>
        <fullName evidence="1">Uncharacterized protein</fullName>
    </submittedName>
</protein>
<proteinExistence type="predicted"/>